<comment type="caution">
    <text evidence="6">The sequence shown here is derived from an EMBL/GenBank/DDBJ whole genome shotgun (WGS) entry which is preliminary data.</text>
</comment>
<proteinExistence type="predicted"/>
<evidence type="ECO:0000256" key="1">
    <source>
        <dbReference type="ARBA" id="ARBA00022448"/>
    </source>
</evidence>
<sequence>MSNETLYERLGGEPAIGAIVSEFYDRVLADDRVNHYFDDVDMADQALAPDEVPERRHRRPDPVRGRGDGDRTRGAGDHRRGVRDRRDPPRRRAARVRRRGRRPRGRHGGGLRVRGGRRRPASGRVARPASGRVTAGQGSPPSDSCSEPASPRSRRRRLS</sequence>
<dbReference type="AlphaFoldDB" id="M0EDA6"/>
<dbReference type="GO" id="GO:0019825">
    <property type="term" value="F:oxygen binding"/>
    <property type="evidence" value="ECO:0007669"/>
    <property type="project" value="InterPro"/>
</dbReference>
<dbReference type="SUPFAM" id="SSF46458">
    <property type="entry name" value="Globin-like"/>
    <property type="match status" value="1"/>
</dbReference>
<dbReference type="InterPro" id="IPR009050">
    <property type="entry name" value="Globin-like_sf"/>
</dbReference>
<evidence type="ECO:0000256" key="4">
    <source>
        <dbReference type="ARBA" id="ARBA00023004"/>
    </source>
</evidence>
<feature type="compositionally biased region" description="Basic residues" evidence="5">
    <location>
        <begin position="88"/>
        <end position="121"/>
    </location>
</feature>
<evidence type="ECO:0000313" key="7">
    <source>
        <dbReference type="Proteomes" id="UP000011526"/>
    </source>
</evidence>
<evidence type="ECO:0000313" key="6">
    <source>
        <dbReference type="EMBL" id="ELZ45740.1"/>
    </source>
</evidence>
<dbReference type="GO" id="GO:0046872">
    <property type="term" value="F:metal ion binding"/>
    <property type="evidence" value="ECO:0007669"/>
    <property type="project" value="UniProtKB-KW"/>
</dbReference>
<keyword evidence="2" id="KW-0349">Heme</keyword>
<evidence type="ECO:0000256" key="2">
    <source>
        <dbReference type="ARBA" id="ARBA00022617"/>
    </source>
</evidence>
<accession>M0EDA6</accession>
<dbReference type="Pfam" id="PF01152">
    <property type="entry name" value="Bac_globin"/>
    <property type="match status" value="1"/>
</dbReference>
<dbReference type="EMBL" id="AOJM01000073">
    <property type="protein sequence ID" value="ELZ45740.1"/>
    <property type="molecule type" value="Genomic_DNA"/>
</dbReference>
<dbReference type="Gene3D" id="1.10.490.10">
    <property type="entry name" value="Globins"/>
    <property type="match status" value="1"/>
</dbReference>
<dbReference type="InterPro" id="IPR012292">
    <property type="entry name" value="Globin/Proto"/>
</dbReference>
<evidence type="ECO:0000256" key="3">
    <source>
        <dbReference type="ARBA" id="ARBA00022723"/>
    </source>
</evidence>
<keyword evidence="7" id="KW-1185">Reference proteome</keyword>
<name>M0EDA6_9EURY</name>
<protein>
    <submittedName>
        <fullName evidence="6">Globin</fullName>
    </submittedName>
</protein>
<organism evidence="6 7">
    <name type="scientific">Halorubrum distributum JCM 9100</name>
    <dbReference type="NCBI Taxonomy" id="1227467"/>
    <lineage>
        <taxon>Archaea</taxon>
        <taxon>Methanobacteriati</taxon>
        <taxon>Methanobacteriota</taxon>
        <taxon>Stenosarchaea group</taxon>
        <taxon>Halobacteria</taxon>
        <taxon>Halobacteriales</taxon>
        <taxon>Haloferacaceae</taxon>
        <taxon>Halorubrum</taxon>
        <taxon>Halorubrum distributum group</taxon>
    </lineage>
</organism>
<evidence type="ECO:0000256" key="5">
    <source>
        <dbReference type="SAM" id="MobiDB-lite"/>
    </source>
</evidence>
<keyword evidence="1" id="KW-0813">Transport</keyword>
<feature type="region of interest" description="Disordered" evidence="5">
    <location>
        <begin position="44"/>
        <end position="159"/>
    </location>
</feature>
<dbReference type="InterPro" id="IPR001486">
    <property type="entry name" value="Hemoglobin_trunc"/>
</dbReference>
<gene>
    <name evidence="6" type="ORF">C465_13405</name>
</gene>
<keyword evidence="3" id="KW-0479">Metal-binding</keyword>
<reference evidence="6 7" key="1">
    <citation type="journal article" date="2014" name="PLoS Genet.">
        <title>Phylogenetically driven sequencing of extremely halophilic archaea reveals strategies for static and dynamic osmo-response.</title>
        <authorList>
            <person name="Becker E.A."/>
            <person name="Seitzer P.M."/>
            <person name="Tritt A."/>
            <person name="Larsen D."/>
            <person name="Krusor M."/>
            <person name="Yao A.I."/>
            <person name="Wu D."/>
            <person name="Madern D."/>
            <person name="Eisen J.A."/>
            <person name="Darling A.E."/>
            <person name="Facciotti M.T."/>
        </authorList>
    </citation>
    <scope>NUCLEOTIDE SEQUENCE [LARGE SCALE GENOMIC DNA]</scope>
    <source>
        <strain evidence="6 7">JCM 9100</strain>
    </source>
</reference>
<keyword evidence="4" id="KW-0408">Iron</keyword>
<dbReference type="GO" id="GO:0020037">
    <property type="term" value="F:heme binding"/>
    <property type="evidence" value="ECO:0007669"/>
    <property type="project" value="InterPro"/>
</dbReference>
<feature type="compositionally biased region" description="Basic and acidic residues" evidence="5">
    <location>
        <begin position="60"/>
        <end position="87"/>
    </location>
</feature>
<dbReference type="Proteomes" id="UP000011526">
    <property type="component" value="Unassembled WGS sequence"/>
</dbReference>